<dbReference type="Pfam" id="PF06912">
    <property type="entry name" value="DUF1275"/>
    <property type="match status" value="1"/>
</dbReference>
<keyword evidence="2" id="KW-0812">Transmembrane</keyword>
<feature type="transmembrane region" description="Helical" evidence="2">
    <location>
        <begin position="255"/>
        <end position="276"/>
    </location>
</feature>
<keyword evidence="4" id="KW-1185">Reference proteome</keyword>
<gene>
    <name evidence="3" type="ORF">CDV36_004264</name>
</gene>
<organism evidence="3 4">
    <name type="scientific">Fusarium kuroshium</name>
    <dbReference type="NCBI Taxonomy" id="2010991"/>
    <lineage>
        <taxon>Eukaryota</taxon>
        <taxon>Fungi</taxon>
        <taxon>Dikarya</taxon>
        <taxon>Ascomycota</taxon>
        <taxon>Pezizomycotina</taxon>
        <taxon>Sordariomycetes</taxon>
        <taxon>Hypocreomycetidae</taxon>
        <taxon>Hypocreales</taxon>
        <taxon>Nectriaceae</taxon>
        <taxon>Fusarium</taxon>
        <taxon>Fusarium solani species complex</taxon>
    </lineage>
</organism>
<evidence type="ECO:0000313" key="4">
    <source>
        <dbReference type="Proteomes" id="UP000277212"/>
    </source>
</evidence>
<dbReference type="AlphaFoldDB" id="A0A3M2SEW8"/>
<dbReference type="STRING" id="2010991.A0A3M2SEW8"/>
<evidence type="ECO:0000256" key="1">
    <source>
        <dbReference type="SAM" id="MobiDB-lite"/>
    </source>
</evidence>
<name>A0A3M2SEW8_9HYPO</name>
<dbReference type="OrthoDB" id="5288586at2759"/>
<reference evidence="3 4" key="1">
    <citation type="submission" date="2017-06" db="EMBL/GenBank/DDBJ databases">
        <title>Comparative genomic analysis of Ambrosia Fusariam Clade fungi.</title>
        <authorList>
            <person name="Stajich J.E."/>
            <person name="Carrillo J."/>
            <person name="Kijimoto T."/>
            <person name="Eskalen A."/>
            <person name="O'Donnell K."/>
            <person name="Kasson M."/>
        </authorList>
    </citation>
    <scope>NUCLEOTIDE SEQUENCE [LARGE SCALE GENOMIC DNA]</scope>
    <source>
        <strain evidence="3">UCR3666</strain>
    </source>
</reference>
<dbReference type="PANTHER" id="PTHR37488:SF1">
    <property type="entry name" value="DUF1275 DOMAIN PROTEIN"/>
    <property type="match status" value="1"/>
</dbReference>
<proteinExistence type="predicted"/>
<keyword evidence="2" id="KW-1133">Transmembrane helix</keyword>
<keyword evidence="2" id="KW-0472">Membrane</keyword>
<dbReference type="Proteomes" id="UP000277212">
    <property type="component" value="Unassembled WGS sequence"/>
</dbReference>
<feature type="region of interest" description="Disordered" evidence="1">
    <location>
        <begin position="1"/>
        <end position="27"/>
    </location>
</feature>
<feature type="transmembrane region" description="Helical" evidence="2">
    <location>
        <begin position="170"/>
        <end position="190"/>
    </location>
</feature>
<feature type="transmembrane region" description="Helical" evidence="2">
    <location>
        <begin position="138"/>
        <end position="158"/>
    </location>
</feature>
<evidence type="ECO:0000313" key="3">
    <source>
        <dbReference type="EMBL" id="RMJ16094.1"/>
    </source>
</evidence>
<sequence length="282" mass="30290">MAQPPNSASYGTVVSTGEPRSENGLLNRSDETQALLGRKPESESWFRKKLVVDARRDWADVMLLGCYIITGILDSASISTWGAFVSMQTGNTVYLGLGPTAGTNRWKKSGSSILAFCIGSFFFSRLHRKFSPSPTRKWVLCLSFAIQTLVVAGAASIVTWGPKGAGPDDVPWYVITPIALVAFQSCGQAVASRALKFNALTSVVLTSIYCDLFSDAALFEGVFLNPERNRRVAAPSLLLIGAVIGGLVQKSEFGTAGALWLAVVLKFVIMCGWAAWPAEQGL</sequence>
<accession>A0A3M2SEW8</accession>
<evidence type="ECO:0008006" key="5">
    <source>
        <dbReference type="Google" id="ProtNLM"/>
    </source>
</evidence>
<dbReference type="EMBL" id="NKUJ01000053">
    <property type="protein sequence ID" value="RMJ16094.1"/>
    <property type="molecule type" value="Genomic_DNA"/>
</dbReference>
<comment type="caution">
    <text evidence="3">The sequence shown here is derived from an EMBL/GenBank/DDBJ whole genome shotgun (WGS) entry which is preliminary data.</text>
</comment>
<feature type="compositionally biased region" description="Polar residues" evidence="1">
    <location>
        <begin position="1"/>
        <end position="15"/>
    </location>
</feature>
<dbReference type="PANTHER" id="PTHR37488">
    <property type="entry name" value="DUF1275 DOMAIN-CONTAINING PROTEIN"/>
    <property type="match status" value="1"/>
</dbReference>
<feature type="transmembrane region" description="Helical" evidence="2">
    <location>
        <begin position="58"/>
        <end position="84"/>
    </location>
</feature>
<feature type="transmembrane region" description="Helical" evidence="2">
    <location>
        <begin position="109"/>
        <end position="126"/>
    </location>
</feature>
<evidence type="ECO:0000256" key="2">
    <source>
        <dbReference type="SAM" id="Phobius"/>
    </source>
</evidence>
<feature type="transmembrane region" description="Helical" evidence="2">
    <location>
        <begin position="197"/>
        <end position="219"/>
    </location>
</feature>
<dbReference type="InterPro" id="IPR010699">
    <property type="entry name" value="DUF1275"/>
</dbReference>
<feature type="transmembrane region" description="Helical" evidence="2">
    <location>
        <begin position="231"/>
        <end position="248"/>
    </location>
</feature>
<protein>
    <recommendedName>
        <fullName evidence="5">DUF1275 domain protein</fullName>
    </recommendedName>
</protein>